<dbReference type="Proteomes" id="UP000544222">
    <property type="component" value="Unassembled WGS sequence"/>
</dbReference>
<dbReference type="AlphaFoldDB" id="A0A7W5DQU3"/>
<accession>A0A7W5DQU3</accession>
<dbReference type="EMBL" id="JACHYB010000001">
    <property type="protein sequence ID" value="MBB3187331.1"/>
    <property type="molecule type" value="Genomic_DNA"/>
</dbReference>
<dbReference type="RefSeq" id="WP_183413103.1">
    <property type="nucleotide sequence ID" value="NZ_JACHYB010000001.1"/>
</dbReference>
<gene>
    <name evidence="2" type="ORF">FHX64_001494</name>
</gene>
<dbReference type="InterPro" id="IPR058093">
    <property type="entry name" value="LA_2272-like"/>
</dbReference>
<keyword evidence="1" id="KW-0732">Signal</keyword>
<reference evidence="2 3" key="1">
    <citation type="submission" date="2020-08" db="EMBL/GenBank/DDBJ databases">
        <title>Genomic Encyclopedia of Type Strains, Phase IV (KMG-IV): sequencing the most valuable type-strain genomes for metagenomic binning, comparative biology and taxonomic classification.</title>
        <authorList>
            <person name="Goeker M."/>
        </authorList>
    </citation>
    <scope>NUCLEOTIDE SEQUENCE [LARGE SCALE GENOMIC DNA]</scope>
    <source>
        <strain evidence="2 3">DSM 27471</strain>
    </source>
</reference>
<evidence type="ECO:0000256" key="1">
    <source>
        <dbReference type="SAM" id="SignalP"/>
    </source>
</evidence>
<sequence>MRKIISALLLSFSLISWGQSHKTAINFSVWDPLATLPVSYHQPAVLSLGIPESKTSSLSGLSVNFLNTVNYGVMNGVQITGIYSRIDSIARGFTFTGIYNIQRNNFSGVAASGLMSINKGMFQGLQVSNVQNIEITDLEGLQIAGFMNVVGGTLHGGQMTAGINVAQSIQSSIQIAGLVNFSLHDSKGIQIGGLVNVATSLKGAQIGLLNFTKKLQGVQIGAINYSADTNAVKIGLVSVSPRTQIRPIVFWSNISTYNAGVRFMNRYTYSIIGFGTPYDPIHFASSGLIFYRLGVYHTVRRLTLSGDLGISYLLFFSTSHGDSGISGEGRINVEYALNQWLSIIASGGYTKRKYFFGSRTTQMKPIAEVGIILPNILNYRSLK</sequence>
<evidence type="ECO:0000313" key="3">
    <source>
        <dbReference type="Proteomes" id="UP000544222"/>
    </source>
</evidence>
<proteinExistence type="predicted"/>
<organism evidence="2 3">
    <name type="scientific">Microbacter margulisiae</name>
    <dbReference type="NCBI Taxonomy" id="1350067"/>
    <lineage>
        <taxon>Bacteria</taxon>
        <taxon>Pseudomonadati</taxon>
        <taxon>Bacteroidota</taxon>
        <taxon>Bacteroidia</taxon>
        <taxon>Bacteroidales</taxon>
        <taxon>Porphyromonadaceae</taxon>
        <taxon>Microbacter</taxon>
    </lineage>
</organism>
<feature type="signal peptide" evidence="1">
    <location>
        <begin position="1"/>
        <end position="18"/>
    </location>
</feature>
<name>A0A7W5DQU3_9PORP</name>
<evidence type="ECO:0008006" key="4">
    <source>
        <dbReference type="Google" id="ProtNLM"/>
    </source>
</evidence>
<feature type="chain" id="PRO_5031013652" description="DUF5723 domain-containing protein" evidence="1">
    <location>
        <begin position="19"/>
        <end position="383"/>
    </location>
</feature>
<evidence type="ECO:0000313" key="2">
    <source>
        <dbReference type="EMBL" id="MBB3187331.1"/>
    </source>
</evidence>
<comment type="caution">
    <text evidence="2">The sequence shown here is derived from an EMBL/GenBank/DDBJ whole genome shotgun (WGS) entry which is preliminary data.</text>
</comment>
<protein>
    <recommendedName>
        <fullName evidence="4">DUF5723 domain-containing protein</fullName>
    </recommendedName>
</protein>
<keyword evidence="3" id="KW-1185">Reference proteome</keyword>
<dbReference type="NCBIfam" id="NF047436">
    <property type="entry name" value="LA_2272_repeat"/>
    <property type="match status" value="1"/>
</dbReference>